<sequence length="898" mass="102537">MKITIAILAVLLLITVIYAIYIYFKRQEYTRERFAFAALTSLSSMTMLVLSCIKSNLMPWNFGLELFNKVTGENIVVHEVTWTDYGLLIIVYFVGVQAILSLYKNWDGLKSYEQYQREQRNQPSGIISEGVNEIRRMAKKEPPPAAFSPLSVRNFFELEPVTDSLAWKDQARELLRLSSSSYVFPKVGWHDNVGYWIGKNVDNNSDVYLYPSHSDISDKELNEFIEYTSHLKAVENVQTEYIIALHCDVPSRTIKYKGKNIRVESESSLLSDLVNFTDYKNHITQRVTIDNLPDSDFKLIDVYVPARFVSTQDIIEVNNKSLQDIEQLLQDWLGDIGGRQLALLGEYGQGKSTATLMFTYHQLKDSSAKRLPLLIELRGTSPRNLTPLQLLGAWASQYNLNPQALMKLHIAGKLLLIFEGFDEMALVGDAEMRLKHFRTLWDFCYPKAKILITGRPNFFLDEDEMKTALGIAQATSDRPHCEALRLLPFSLTEIEKSLRNHKSNVRNQICQLVKHNQRFKELVSRPSLLHIVSTLWESERLFEKVESLNSAFVMDLFIRHSYRRQGLKENDSRDFMALNSSEREYFMCGIAAYMAANDLPNQIHSNQLNTLIDNLIQCIPDSISANTSAITGEVRAPLKQRIEDSEYGIDHVKTDVRACGILVDDPSTPGMFKFGHKSFMEYLLASVVAEKILDRNSPKANAIFKATEVKIEDAVKLPVSVEFLSEILNDKMQSPKGTAESLKIIAINVLNSFLSDNKIKRLLGKVILFEEAYYFILKIKFSPFKRHLLSYLSPVKLFMITFVVFIIYTQKSSAVAQESSIITRVLSSTSMVFSTAFLIAMFGRTFPSSFMKKRLILWLRLCTALNIDCAVLHKILFTYYVPWANSTPLKITVIQDAD</sequence>
<evidence type="ECO:0000313" key="2">
    <source>
        <dbReference type="EMBL" id="GLI38953.1"/>
    </source>
</evidence>
<feature type="transmembrane region" description="Helical" evidence="1">
    <location>
        <begin position="36"/>
        <end position="57"/>
    </location>
</feature>
<feature type="transmembrane region" description="Helical" evidence="1">
    <location>
        <begin position="788"/>
        <end position="809"/>
    </location>
</feature>
<keyword evidence="3" id="KW-1185">Reference proteome</keyword>
<keyword evidence="1" id="KW-0472">Membrane</keyword>
<feature type="transmembrane region" description="Helical" evidence="1">
    <location>
        <begin position="821"/>
        <end position="843"/>
    </location>
</feature>
<feature type="transmembrane region" description="Helical" evidence="1">
    <location>
        <begin position="85"/>
        <end position="103"/>
    </location>
</feature>
<keyword evidence="1" id="KW-1133">Transmembrane helix</keyword>
<feature type="transmembrane region" description="Helical" evidence="1">
    <location>
        <begin position="6"/>
        <end position="24"/>
    </location>
</feature>
<evidence type="ECO:0008006" key="4">
    <source>
        <dbReference type="Google" id="ProtNLM"/>
    </source>
</evidence>
<evidence type="ECO:0000313" key="3">
    <source>
        <dbReference type="Proteomes" id="UP001144352"/>
    </source>
</evidence>
<protein>
    <recommendedName>
        <fullName evidence="4">NACHT domain-containing protein</fullName>
    </recommendedName>
</protein>
<dbReference type="Proteomes" id="UP001144352">
    <property type="component" value="Unassembled WGS sequence"/>
</dbReference>
<organism evidence="2 3">
    <name type="scientific">Geobacter hydrogenophilus</name>
    <dbReference type="NCBI Taxonomy" id="40983"/>
    <lineage>
        <taxon>Bacteria</taxon>
        <taxon>Pseudomonadati</taxon>
        <taxon>Thermodesulfobacteriota</taxon>
        <taxon>Desulfuromonadia</taxon>
        <taxon>Geobacterales</taxon>
        <taxon>Geobacteraceae</taxon>
        <taxon>Geobacter</taxon>
    </lineage>
</organism>
<keyword evidence="1" id="KW-0812">Transmembrane</keyword>
<proteinExistence type="predicted"/>
<dbReference type="AlphaFoldDB" id="A0A9W6LCL9"/>
<dbReference type="InterPro" id="IPR027417">
    <property type="entry name" value="P-loop_NTPase"/>
</dbReference>
<name>A0A9W6LCL9_9BACT</name>
<dbReference type="EMBL" id="BSDS01000002">
    <property type="protein sequence ID" value="GLI38953.1"/>
    <property type="molecule type" value="Genomic_DNA"/>
</dbReference>
<evidence type="ECO:0000256" key="1">
    <source>
        <dbReference type="SAM" id="Phobius"/>
    </source>
</evidence>
<accession>A0A9W6LCL9</accession>
<gene>
    <name evidence="2" type="ORF">GHYDROH2_24540</name>
</gene>
<dbReference type="RefSeq" id="WP_214185408.1">
    <property type="nucleotide sequence ID" value="NZ_BSDS01000002.1"/>
</dbReference>
<reference evidence="2" key="1">
    <citation type="submission" date="2022-12" db="EMBL/GenBank/DDBJ databases">
        <title>Reference genome sequencing for broad-spectrum identification of bacterial and archaeal isolates by mass spectrometry.</title>
        <authorList>
            <person name="Sekiguchi Y."/>
            <person name="Tourlousse D.M."/>
        </authorList>
    </citation>
    <scope>NUCLEOTIDE SEQUENCE</scope>
    <source>
        <strain evidence="2">H2</strain>
    </source>
</reference>
<dbReference type="Gene3D" id="3.40.50.300">
    <property type="entry name" value="P-loop containing nucleotide triphosphate hydrolases"/>
    <property type="match status" value="1"/>
</dbReference>
<comment type="caution">
    <text evidence="2">The sequence shown here is derived from an EMBL/GenBank/DDBJ whole genome shotgun (WGS) entry which is preliminary data.</text>
</comment>